<dbReference type="GO" id="GO:0016020">
    <property type="term" value="C:membrane"/>
    <property type="evidence" value="ECO:0007669"/>
    <property type="project" value="UniProtKB-SubCell"/>
</dbReference>
<dbReference type="InterPro" id="IPR049326">
    <property type="entry name" value="Rhodopsin_dom_fungi"/>
</dbReference>
<name>A0A6A6X8Z6_9PLEO</name>
<feature type="transmembrane region" description="Helical" evidence="6">
    <location>
        <begin position="44"/>
        <end position="65"/>
    </location>
</feature>
<gene>
    <name evidence="8" type="ORF">K505DRAFT_418212</name>
</gene>
<evidence type="ECO:0000259" key="7">
    <source>
        <dbReference type="Pfam" id="PF20684"/>
    </source>
</evidence>
<dbReference type="Proteomes" id="UP000799757">
    <property type="component" value="Unassembled WGS sequence"/>
</dbReference>
<feature type="transmembrane region" description="Helical" evidence="6">
    <location>
        <begin position="186"/>
        <end position="210"/>
    </location>
</feature>
<comment type="subcellular location">
    <subcellularLocation>
        <location evidence="1">Membrane</location>
        <topology evidence="1">Multi-pass membrane protein</topology>
    </subcellularLocation>
</comment>
<evidence type="ECO:0000256" key="1">
    <source>
        <dbReference type="ARBA" id="ARBA00004141"/>
    </source>
</evidence>
<evidence type="ECO:0000256" key="5">
    <source>
        <dbReference type="ARBA" id="ARBA00038359"/>
    </source>
</evidence>
<evidence type="ECO:0000256" key="4">
    <source>
        <dbReference type="ARBA" id="ARBA00023136"/>
    </source>
</evidence>
<keyword evidence="9" id="KW-1185">Reference proteome</keyword>
<dbReference type="Pfam" id="PF20684">
    <property type="entry name" value="Fung_rhodopsin"/>
    <property type="match status" value="1"/>
</dbReference>
<dbReference type="AlphaFoldDB" id="A0A6A6X8Z6"/>
<keyword evidence="4 6" id="KW-0472">Membrane</keyword>
<dbReference type="EMBL" id="MU001954">
    <property type="protein sequence ID" value="KAF2792808.1"/>
    <property type="molecule type" value="Genomic_DNA"/>
</dbReference>
<comment type="similarity">
    <text evidence="5">Belongs to the SAT4 family.</text>
</comment>
<feature type="transmembrane region" description="Helical" evidence="6">
    <location>
        <begin position="138"/>
        <end position="161"/>
    </location>
</feature>
<evidence type="ECO:0000256" key="6">
    <source>
        <dbReference type="SAM" id="Phobius"/>
    </source>
</evidence>
<feature type="transmembrane region" description="Helical" evidence="6">
    <location>
        <begin position="265"/>
        <end position="288"/>
    </location>
</feature>
<dbReference type="InterPro" id="IPR052337">
    <property type="entry name" value="SAT4-like"/>
</dbReference>
<feature type="transmembrane region" description="Helical" evidence="6">
    <location>
        <begin position="222"/>
        <end position="245"/>
    </location>
</feature>
<keyword evidence="2 6" id="KW-0812">Transmembrane</keyword>
<reference evidence="8" key="1">
    <citation type="journal article" date="2020" name="Stud. Mycol.">
        <title>101 Dothideomycetes genomes: a test case for predicting lifestyles and emergence of pathogens.</title>
        <authorList>
            <person name="Haridas S."/>
            <person name="Albert R."/>
            <person name="Binder M."/>
            <person name="Bloem J."/>
            <person name="Labutti K."/>
            <person name="Salamov A."/>
            <person name="Andreopoulos B."/>
            <person name="Baker S."/>
            <person name="Barry K."/>
            <person name="Bills G."/>
            <person name="Bluhm B."/>
            <person name="Cannon C."/>
            <person name="Castanera R."/>
            <person name="Culley D."/>
            <person name="Daum C."/>
            <person name="Ezra D."/>
            <person name="Gonzalez J."/>
            <person name="Henrissat B."/>
            <person name="Kuo A."/>
            <person name="Liang C."/>
            <person name="Lipzen A."/>
            <person name="Lutzoni F."/>
            <person name="Magnuson J."/>
            <person name="Mondo S."/>
            <person name="Nolan M."/>
            <person name="Ohm R."/>
            <person name="Pangilinan J."/>
            <person name="Park H.-J."/>
            <person name="Ramirez L."/>
            <person name="Alfaro M."/>
            <person name="Sun H."/>
            <person name="Tritt A."/>
            <person name="Yoshinaga Y."/>
            <person name="Zwiers L.-H."/>
            <person name="Turgeon B."/>
            <person name="Goodwin S."/>
            <person name="Spatafora J."/>
            <person name="Crous P."/>
            <person name="Grigoriev I."/>
        </authorList>
    </citation>
    <scope>NUCLEOTIDE SEQUENCE</scope>
    <source>
        <strain evidence="8">CBS 109.77</strain>
    </source>
</reference>
<evidence type="ECO:0000313" key="9">
    <source>
        <dbReference type="Proteomes" id="UP000799757"/>
    </source>
</evidence>
<keyword evidence="3 6" id="KW-1133">Transmembrane helix</keyword>
<evidence type="ECO:0000256" key="2">
    <source>
        <dbReference type="ARBA" id="ARBA00022692"/>
    </source>
</evidence>
<feature type="transmembrane region" description="Helical" evidence="6">
    <location>
        <begin position="101"/>
        <end position="122"/>
    </location>
</feature>
<evidence type="ECO:0000313" key="8">
    <source>
        <dbReference type="EMBL" id="KAF2792808.1"/>
    </source>
</evidence>
<sequence length="312" mass="35027">MFMSIPGPSAILGTIIPLLILDILAVSLRFYSRRKRRQPLQIDDWLTVPSLILVIGLSSIMFYGINTKSLGYRAAPTPDVVARSAVDASDWTIQTARRLEYSFLVIFAVANGLVKLSVLFLYRRIFVVDKSWRNSRNLFICVMITLMGLWAASFTFAFMFMCKGKFELLFTDLMAVMVQCVDTFMVGYSCSISDFVGDALIILIPLPFIWKLRLPFSTKIAVTLVFLLGSLAAAASLIRMLWMIWAFHAGMDTSNDEELLLTSELFWCLMEITLGLLASCLPTLRGLVQTKSVDSVFKGVRSVHNSVVKKQL</sequence>
<accession>A0A6A6X8Z6</accession>
<feature type="domain" description="Rhodopsin" evidence="7">
    <location>
        <begin position="28"/>
        <end position="289"/>
    </location>
</feature>
<dbReference type="PANTHER" id="PTHR33048:SF157">
    <property type="entry name" value="INTEGRAL MEMBRANE PROTEIN"/>
    <property type="match status" value="1"/>
</dbReference>
<protein>
    <recommendedName>
        <fullName evidence="7">Rhodopsin domain-containing protein</fullName>
    </recommendedName>
</protein>
<evidence type="ECO:0000256" key="3">
    <source>
        <dbReference type="ARBA" id="ARBA00022989"/>
    </source>
</evidence>
<feature type="transmembrane region" description="Helical" evidence="6">
    <location>
        <begin position="12"/>
        <end position="32"/>
    </location>
</feature>
<organism evidence="8 9">
    <name type="scientific">Melanomma pulvis-pyrius CBS 109.77</name>
    <dbReference type="NCBI Taxonomy" id="1314802"/>
    <lineage>
        <taxon>Eukaryota</taxon>
        <taxon>Fungi</taxon>
        <taxon>Dikarya</taxon>
        <taxon>Ascomycota</taxon>
        <taxon>Pezizomycotina</taxon>
        <taxon>Dothideomycetes</taxon>
        <taxon>Pleosporomycetidae</taxon>
        <taxon>Pleosporales</taxon>
        <taxon>Melanommataceae</taxon>
        <taxon>Melanomma</taxon>
    </lineage>
</organism>
<dbReference type="PANTHER" id="PTHR33048">
    <property type="entry name" value="PTH11-LIKE INTEGRAL MEMBRANE PROTEIN (AFU_ORTHOLOGUE AFUA_5G11245)"/>
    <property type="match status" value="1"/>
</dbReference>
<dbReference type="OrthoDB" id="5393606at2759"/>
<proteinExistence type="inferred from homology"/>